<dbReference type="InterPro" id="IPR025420">
    <property type="entry name" value="DUF4143"/>
</dbReference>
<dbReference type="InterPro" id="IPR027417">
    <property type="entry name" value="P-loop_NTPase"/>
</dbReference>
<sequence length="417" mass="49042">MIDKDLTLQYLADFQEKKLPETVERELRVPLKSGQIITLIGPRRSGKTFYFYQLIKELPREDVLYIDFEHPIFEGFESRDIMDVLKLHREAFGEPAYVFLDEVQAVKGWERMVRYLHDEGYSVFVTGSSSKLLSMEIASRLRGRTLTYTMLPFSFREFLRAREYRVRRPLSSKREAELKALLREYLEWGGFPRVVLEDNEMIREKLLEEYLDMVLYKDVVERYGVRNLHVMKLLLRSLMRSFAKEFSVHAFYNALKSQGIKVSKGVLYEYLSYLEDSMSVFLVKKFSYSLKTSELSIPKVYPVDAGFPRLFSFTPDTGRLMELAVFLELKRREVEVYHYKNRGEVDFVVAKRGQPVELIQVTYALDSGDVRPREVEALKSAGRKLGVESLTVITWDYRDEKDGIRFVPLWCFLTEKL</sequence>
<dbReference type="RefSeq" id="WP_042690698.1">
    <property type="nucleotide sequence ID" value="NZ_CP007264.1"/>
</dbReference>
<dbReference type="InterPro" id="IPR003593">
    <property type="entry name" value="AAA+_ATPase"/>
</dbReference>
<evidence type="ECO:0000313" key="3">
    <source>
        <dbReference type="Proteomes" id="UP000019434"/>
    </source>
</evidence>
<evidence type="ECO:0000259" key="1">
    <source>
        <dbReference type="SMART" id="SM00382"/>
    </source>
</evidence>
<dbReference type="GeneID" id="24958240"/>
<evidence type="ECO:0000313" key="2">
    <source>
        <dbReference type="EMBL" id="AHL22648.1"/>
    </source>
</evidence>
<dbReference type="OrthoDB" id="371918at2157"/>
<dbReference type="STRING" id="195522.BD01_1030"/>
<gene>
    <name evidence="2" type="ORF">BD01_1030</name>
</gene>
<dbReference type="Gene3D" id="3.40.50.300">
    <property type="entry name" value="P-loop containing nucleotide triphosphate hydrolases"/>
    <property type="match status" value="1"/>
</dbReference>
<organism evidence="2 3">
    <name type="scientific">Thermococcus nautili</name>
    <dbReference type="NCBI Taxonomy" id="195522"/>
    <lineage>
        <taxon>Archaea</taxon>
        <taxon>Methanobacteriati</taxon>
        <taxon>Methanobacteriota</taxon>
        <taxon>Thermococci</taxon>
        <taxon>Thermococcales</taxon>
        <taxon>Thermococcaceae</taxon>
        <taxon>Thermococcus</taxon>
    </lineage>
</organism>
<dbReference type="EMBL" id="CP007264">
    <property type="protein sequence ID" value="AHL22648.1"/>
    <property type="molecule type" value="Genomic_DNA"/>
</dbReference>
<dbReference type="HOGENOM" id="CLU_041527_0_0_2"/>
<accession>W8NTQ4</accession>
<dbReference type="InterPro" id="IPR041682">
    <property type="entry name" value="AAA_14"/>
</dbReference>
<dbReference type="AlphaFoldDB" id="W8NTQ4"/>
<dbReference type="KEGG" id="tnu:BD01_1030"/>
<dbReference type="Proteomes" id="UP000019434">
    <property type="component" value="Chromosome"/>
</dbReference>
<dbReference type="PANTHER" id="PTHR33295">
    <property type="entry name" value="ATPASE"/>
    <property type="match status" value="1"/>
</dbReference>
<reference evidence="2 3" key="1">
    <citation type="submission" date="2014-02" db="EMBL/GenBank/DDBJ databases">
        <title>Genome Sequence of an Hyperthermophilic Archaeon, Thermococcus nautili 30-1, producing viral vesicles.</title>
        <authorList>
            <person name="Oberto J."/>
            <person name="Gaudin M."/>
            <person name="Cossu M."/>
            <person name="Gorlas A."/>
            <person name="Slesarev A."/>
            <person name="Marguet E."/>
            <person name="Forterre P."/>
        </authorList>
    </citation>
    <scope>NUCLEOTIDE SEQUENCE [LARGE SCALE GENOMIC DNA]</scope>
    <source>
        <strain evidence="2 3">30-1</strain>
    </source>
</reference>
<dbReference type="Pfam" id="PF13173">
    <property type="entry name" value="AAA_14"/>
    <property type="match status" value="1"/>
</dbReference>
<dbReference type="eggNOG" id="arCOG03167">
    <property type="taxonomic scope" value="Archaea"/>
</dbReference>
<dbReference type="SMART" id="SM00382">
    <property type="entry name" value="AAA"/>
    <property type="match status" value="1"/>
</dbReference>
<keyword evidence="3" id="KW-1185">Reference proteome</keyword>
<feature type="domain" description="AAA+ ATPase" evidence="1">
    <location>
        <begin position="33"/>
        <end position="151"/>
    </location>
</feature>
<dbReference type="PANTHER" id="PTHR33295:SF8">
    <property type="entry name" value="AAA+ ATPASE DOMAIN-CONTAINING PROTEIN"/>
    <property type="match status" value="1"/>
</dbReference>
<name>W8NTQ4_9EURY</name>
<proteinExistence type="predicted"/>
<protein>
    <submittedName>
        <fullName evidence="2">Putative ATPase (AAA+ superfamily)</fullName>
    </submittedName>
</protein>
<dbReference type="SUPFAM" id="SSF52540">
    <property type="entry name" value="P-loop containing nucleoside triphosphate hydrolases"/>
    <property type="match status" value="1"/>
</dbReference>
<dbReference type="Pfam" id="PF13635">
    <property type="entry name" value="DUF4143"/>
    <property type="match status" value="1"/>
</dbReference>